<reference evidence="2" key="1">
    <citation type="submission" date="2025-08" db="UniProtKB">
        <authorList>
            <consortium name="RefSeq"/>
        </authorList>
    </citation>
    <scope>IDENTIFICATION</scope>
</reference>
<sequence length="172" mass="18739">MPINAHIDRDLTRQRIGQRDGLSFHDIKLANIVYCDGVCAGISNNCERGIQKANDCTSCLCPEDFTGQFCENVLPSTGTSKFGEIRELACGDSGTITDTVSPDGTTFKTSVLLKSPANNVITVRLTSISTAYYVDSAGNPFPQAGCPDHLEVRTNTEIIGRRKADDRERNLH</sequence>
<protein>
    <submittedName>
        <fullName evidence="2">Zinc metalloproteinase dpy-31-like</fullName>
    </submittedName>
</protein>
<dbReference type="Proteomes" id="UP000695022">
    <property type="component" value="Unplaced"/>
</dbReference>
<keyword evidence="1" id="KW-1185">Reference proteome</keyword>
<dbReference type="RefSeq" id="XP_014676823.1">
    <property type="nucleotide sequence ID" value="XM_014821337.1"/>
</dbReference>
<organism evidence="1 2">
    <name type="scientific">Priapulus caudatus</name>
    <name type="common">Priapulid worm</name>
    <dbReference type="NCBI Taxonomy" id="37621"/>
    <lineage>
        <taxon>Eukaryota</taxon>
        <taxon>Metazoa</taxon>
        <taxon>Ecdysozoa</taxon>
        <taxon>Scalidophora</taxon>
        <taxon>Priapulida</taxon>
        <taxon>Priapulimorpha</taxon>
        <taxon>Priapulimorphida</taxon>
        <taxon>Priapulidae</taxon>
        <taxon>Priapulus</taxon>
    </lineage>
</organism>
<accession>A0ABM1EXA2</accession>
<dbReference type="GeneID" id="106816719"/>
<proteinExistence type="predicted"/>
<evidence type="ECO:0000313" key="1">
    <source>
        <dbReference type="Proteomes" id="UP000695022"/>
    </source>
</evidence>
<evidence type="ECO:0000313" key="2">
    <source>
        <dbReference type="RefSeq" id="XP_014676823.1"/>
    </source>
</evidence>
<name>A0ABM1EXA2_PRICU</name>
<gene>
    <name evidence="2" type="primary">LOC106816719</name>
</gene>